<evidence type="ECO:0008006" key="5">
    <source>
        <dbReference type="Google" id="ProtNLM"/>
    </source>
</evidence>
<keyword evidence="2" id="KW-1133">Transmembrane helix</keyword>
<feature type="transmembrane region" description="Helical" evidence="2">
    <location>
        <begin position="149"/>
        <end position="171"/>
    </location>
</feature>
<feature type="compositionally biased region" description="Low complexity" evidence="1">
    <location>
        <begin position="1"/>
        <end position="16"/>
    </location>
</feature>
<feature type="region of interest" description="Disordered" evidence="1">
    <location>
        <begin position="1"/>
        <end position="24"/>
    </location>
</feature>
<dbReference type="AlphaFoldDB" id="A0A5C3QQ91"/>
<dbReference type="OrthoDB" id="3358294at2759"/>
<gene>
    <name evidence="3" type="ORF">BDV98DRAFT_526017</name>
</gene>
<reference evidence="3 4" key="1">
    <citation type="journal article" date="2019" name="Nat. Ecol. Evol.">
        <title>Megaphylogeny resolves global patterns of mushroom evolution.</title>
        <authorList>
            <person name="Varga T."/>
            <person name="Krizsan K."/>
            <person name="Foldi C."/>
            <person name="Dima B."/>
            <person name="Sanchez-Garcia M."/>
            <person name="Sanchez-Ramirez S."/>
            <person name="Szollosi G.J."/>
            <person name="Szarkandi J.G."/>
            <person name="Papp V."/>
            <person name="Albert L."/>
            <person name="Andreopoulos W."/>
            <person name="Angelini C."/>
            <person name="Antonin V."/>
            <person name="Barry K.W."/>
            <person name="Bougher N.L."/>
            <person name="Buchanan P."/>
            <person name="Buyck B."/>
            <person name="Bense V."/>
            <person name="Catcheside P."/>
            <person name="Chovatia M."/>
            <person name="Cooper J."/>
            <person name="Damon W."/>
            <person name="Desjardin D."/>
            <person name="Finy P."/>
            <person name="Geml J."/>
            <person name="Haridas S."/>
            <person name="Hughes K."/>
            <person name="Justo A."/>
            <person name="Karasinski D."/>
            <person name="Kautmanova I."/>
            <person name="Kiss B."/>
            <person name="Kocsube S."/>
            <person name="Kotiranta H."/>
            <person name="LaButti K.M."/>
            <person name="Lechner B.E."/>
            <person name="Liimatainen K."/>
            <person name="Lipzen A."/>
            <person name="Lukacs Z."/>
            <person name="Mihaltcheva S."/>
            <person name="Morgado L.N."/>
            <person name="Niskanen T."/>
            <person name="Noordeloos M.E."/>
            <person name="Ohm R.A."/>
            <person name="Ortiz-Santana B."/>
            <person name="Ovrebo C."/>
            <person name="Racz N."/>
            <person name="Riley R."/>
            <person name="Savchenko A."/>
            <person name="Shiryaev A."/>
            <person name="Soop K."/>
            <person name="Spirin V."/>
            <person name="Szebenyi C."/>
            <person name="Tomsovsky M."/>
            <person name="Tulloss R.E."/>
            <person name="Uehling J."/>
            <person name="Grigoriev I.V."/>
            <person name="Vagvolgyi C."/>
            <person name="Papp T."/>
            <person name="Martin F.M."/>
            <person name="Miettinen O."/>
            <person name="Hibbett D.S."/>
            <person name="Nagy L.G."/>
        </authorList>
    </citation>
    <scope>NUCLEOTIDE SEQUENCE [LARGE SCALE GENOMIC DNA]</scope>
    <source>
        <strain evidence="3 4">CBS 309.79</strain>
    </source>
</reference>
<name>A0A5C3QQ91_9AGAR</name>
<protein>
    <recommendedName>
        <fullName evidence="5">Transmembrane protein</fullName>
    </recommendedName>
</protein>
<keyword evidence="4" id="KW-1185">Reference proteome</keyword>
<keyword evidence="2" id="KW-0472">Membrane</keyword>
<dbReference type="EMBL" id="ML178819">
    <property type="protein sequence ID" value="TFL04153.1"/>
    <property type="molecule type" value="Genomic_DNA"/>
</dbReference>
<feature type="transmembrane region" description="Helical" evidence="2">
    <location>
        <begin position="80"/>
        <end position="103"/>
    </location>
</feature>
<evidence type="ECO:0000256" key="1">
    <source>
        <dbReference type="SAM" id="MobiDB-lite"/>
    </source>
</evidence>
<evidence type="ECO:0000256" key="2">
    <source>
        <dbReference type="SAM" id="Phobius"/>
    </source>
</evidence>
<evidence type="ECO:0000313" key="3">
    <source>
        <dbReference type="EMBL" id="TFL04153.1"/>
    </source>
</evidence>
<keyword evidence="2" id="KW-0812">Transmembrane</keyword>
<proteinExistence type="predicted"/>
<sequence length="175" mass="19478">MFSFSSQSSSAASTSQLQTPPPAMTHAQSNIVDDFFGGSTSRHDRPLSGAHSEMAMPPPYAGEDSDLPVYSRTAAEPVTLAMFLFKFGFLFFPFWILGACLLLSPLRAPPTRVNEEGMPAAWLPEKTEAERQDIIDRMRTVEVKWARRCLWALLVLLLVLSIGALACWMLLRRQS</sequence>
<accession>A0A5C3QQ91</accession>
<evidence type="ECO:0000313" key="4">
    <source>
        <dbReference type="Proteomes" id="UP000305067"/>
    </source>
</evidence>
<organism evidence="3 4">
    <name type="scientific">Pterulicium gracile</name>
    <dbReference type="NCBI Taxonomy" id="1884261"/>
    <lineage>
        <taxon>Eukaryota</taxon>
        <taxon>Fungi</taxon>
        <taxon>Dikarya</taxon>
        <taxon>Basidiomycota</taxon>
        <taxon>Agaricomycotina</taxon>
        <taxon>Agaricomycetes</taxon>
        <taxon>Agaricomycetidae</taxon>
        <taxon>Agaricales</taxon>
        <taxon>Pleurotineae</taxon>
        <taxon>Pterulaceae</taxon>
        <taxon>Pterulicium</taxon>
    </lineage>
</organism>
<dbReference type="Proteomes" id="UP000305067">
    <property type="component" value="Unassembled WGS sequence"/>
</dbReference>